<accession>A0A8T0DEG3</accession>
<organism evidence="2 3">
    <name type="scientific">Paragonimus westermani</name>
    <dbReference type="NCBI Taxonomy" id="34504"/>
    <lineage>
        <taxon>Eukaryota</taxon>
        <taxon>Metazoa</taxon>
        <taxon>Spiralia</taxon>
        <taxon>Lophotrochozoa</taxon>
        <taxon>Platyhelminthes</taxon>
        <taxon>Trematoda</taxon>
        <taxon>Digenea</taxon>
        <taxon>Plagiorchiida</taxon>
        <taxon>Troglotremata</taxon>
        <taxon>Troglotrematidae</taxon>
        <taxon>Paragonimus</taxon>
    </lineage>
</organism>
<proteinExistence type="predicted"/>
<name>A0A8T0DEG3_9TREM</name>
<gene>
    <name evidence="2" type="ORF">P879_10349</name>
</gene>
<reference evidence="2 3" key="1">
    <citation type="submission" date="2019-07" db="EMBL/GenBank/DDBJ databases">
        <title>Annotation for the trematode Paragonimus westermani.</title>
        <authorList>
            <person name="Choi Y.-J."/>
        </authorList>
    </citation>
    <scope>NUCLEOTIDE SEQUENCE [LARGE SCALE GENOMIC DNA]</scope>
    <source>
        <strain evidence="2">180907_Pwestermani</strain>
    </source>
</reference>
<evidence type="ECO:0008006" key="4">
    <source>
        <dbReference type="Google" id="ProtNLM"/>
    </source>
</evidence>
<dbReference type="OrthoDB" id="6252411at2759"/>
<keyword evidence="3" id="KW-1185">Reference proteome</keyword>
<evidence type="ECO:0000256" key="1">
    <source>
        <dbReference type="SAM" id="MobiDB-lite"/>
    </source>
</evidence>
<evidence type="ECO:0000313" key="3">
    <source>
        <dbReference type="Proteomes" id="UP000699462"/>
    </source>
</evidence>
<dbReference type="AlphaFoldDB" id="A0A8T0DEG3"/>
<protein>
    <recommendedName>
        <fullName evidence="4">Ashwin</fullName>
    </recommendedName>
</protein>
<evidence type="ECO:0000313" key="2">
    <source>
        <dbReference type="EMBL" id="KAF8565294.1"/>
    </source>
</evidence>
<dbReference type="EMBL" id="JTDF01007003">
    <property type="protein sequence ID" value="KAF8565294.1"/>
    <property type="molecule type" value="Genomic_DNA"/>
</dbReference>
<dbReference type="Proteomes" id="UP000699462">
    <property type="component" value="Unassembled WGS sequence"/>
</dbReference>
<sequence>MDRASVIDGEESVFENLKTNAVRVNLMQPEKMSASELLELFHVRGMGRLVSKSDSIYRLVELYYDHLMPMKCRAASPVPANPTNSPDESKVNVHTQSPAASHKNIQATKRKSEVRLEDIIITTDPKWTTPGCGPPPTEERVLSVKQPNAVIKIGEKPLNSKCDSNEHFCSDGKVDGKHLFQTSNQQNSVTHGRKRIKLKRDFTALV</sequence>
<feature type="region of interest" description="Disordered" evidence="1">
    <location>
        <begin position="77"/>
        <end position="108"/>
    </location>
</feature>
<feature type="compositionally biased region" description="Polar residues" evidence="1">
    <location>
        <begin position="81"/>
        <end position="107"/>
    </location>
</feature>
<comment type="caution">
    <text evidence="2">The sequence shown here is derived from an EMBL/GenBank/DDBJ whole genome shotgun (WGS) entry which is preliminary data.</text>
</comment>